<comment type="pathway">
    <text evidence="1">Carbohydrate metabolism; tricarboxylic acid cycle; isocitrate from oxaloacetate: step 1/2.</text>
</comment>
<evidence type="ECO:0000313" key="9">
    <source>
        <dbReference type="Proteomes" id="UP000077173"/>
    </source>
</evidence>
<evidence type="ECO:0000256" key="2">
    <source>
        <dbReference type="ARBA" id="ARBA00010566"/>
    </source>
</evidence>
<evidence type="ECO:0000313" key="8">
    <source>
        <dbReference type="EMBL" id="OAF17199.1"/>
    </source>
</evidence>
<comment type="similarity">
    <text evidence="2 5 7">Belongs to the citrate synthase family.</text>
</comment>
<dbReference type="InterPro" id="IPR016143">
    <property type="entry name" value="Citrate_synth-like_sm_a-sub"/>
</dbReference>
<dbReference type="PROSITE" id="PS00480">
    <property type="entry name" value="CITRATE_SYNTHASE"/>
    <property type="match status" value="1"/>
</dbReference>
<dbReference type="SUPFAM" id="SSF48256">
    <property type="entry name" value="Citrate synthase"/>
    <property type="match status" value="1"/>
</dbReference>
<evidence type="ECO:0000256" key="4">
    <source>
        <dbReference type="ARBA" id="ARBA00049288"/>
    </source>
</evidence>
<dbReference type="InterPro" id="IPR024176">
    <property type="entry name" value="Citrate_synthase_bac-typ"/>
</dbReference>
<evidence type="ECO:0000256" key="3">
    <source>
        <dbReference type="ARBA" id="ARBA00022679"/>
    </source>
</evidence>
<dbReference type="InterPro" id="IPR002020">
    <property type="entry name" value="Citrate_synthase"/>
</dbReference>
<organism evidence="8 9">
    <name type="scientific">Bradyrhizobium neotropicale</name>
    <dbReference type="NCBI Taxonomy" id="1497615"/>
    <lineage>
        <taxon>Bacteria</taxon>
        <taxon>Pseudomonadati</taxon>
        <taxon>Pseudomonadota</taxon>
        <taxon>Alphaproteobacteria</taxon>
        <taxon>Hyphomicrobiales</taxon>
        <taxon>Nitrobacteraceae</taxon>
        <taxon>Bradyrhizobium</taxon>
    </lineage>
</organism>
<dbReference type="Proteomes" id="UP000077173">
    <property type="component" value="Unassembled WGS sequence"/>
</dbReference>
<keyword evidence="9" id="KW-1185">Reference proteome</keyword>
<evidence type="ECO:0000256" key="7">
    <source>
        <dbReference type="RuleBase" id="RU003406"/>
    </source>
</evidence>
<dbReference type="NCBIfam" id="NF009005">
    <property type="entry name" value="PRK12350.1"/>
    <property type="match status" value="1"/>
</dbReference>
<dbReference type="GO" id="GO:0006099">
    <property type="term" value="P:tricarboxylic acid cycle"/>
    <property type="evidence" value="ECO:0007669"/>
    <property type="project" value="UniProtKB-UniPathway"/>
</dbReference>
<dbReference type="InterPro" id="IPR036969">
    <property type="entry name" value="Citrate_synthase_sf"/>
</dbReference>
<dbReference type="Gene3D" id="1.10.230.10">
    <property type="entry name" value="Cytochrome P450-Terp, domain 2"/>
    <property type="match status" value="1"/>
</dbReference>
<dbReference type="GO" id="GO:0005975">
    <property type="term" value="P:carbohydrate metabolic process"/>
    <property type="evidence" value="ECO:0007669"/>
    <property type="project" value="TreeGrafter"/>
</dbReference>
<dbReference type="GO" id="GO:0005829">
    <property type="term" value="C:cytosol"/>
    <property type="evidence" value="ECO:0007669"/>
    <property type="project" value="TreeGrafter"/>
</dbReference>
<keyword evidence="3 5" id="KW-0808">Transferase</keyword>
<comment type="caution">
    <text evidence="8">The sequence shown here is derived from an EMBL/GenBank/DDBJ whole genome shotgun (WGS) entry which is preliminary data.</text>
</comment>
<reference evidence="8 9" key="1">
    <citation type="submission" date="2016-02" db="EMBL/GenBank/DDBJ databases">
        <title>Draft genome sequence of the strain BR 10247T Bradyrhizobium neotropicale isolated from nodules of Centrolobium paraense.</title>
        <authorList>
            <person name="Simoes-Araujo J.L."/>
            <person name="Barauna A.C."/>
            <person name="Silva K."/>
            <person name="Zilli J.E."/>
        </authorList>
    </citation>
    <scope>NUCLEOTIDE SEQUENCE [LARGE SCALE GENOMIC DNA]</scope>
    <source>
        <strain evidence="8 9">BR 10247</strain>
    </source>
</reference>
<evidence type="ECO:0000256" key="5">
    <source>
        <dbReference type="PIRNR" id="PIRNR001369"/>
    </source>
</evidence>
<dbReference type="PANTHER" id="PTHR11739">
    <property type="entry name" value="CITRATE SYNTHASE"/>
    <property type="match status" value="1"/>
</dbReference>
<proteinExistence type="inferred from homology"/>
<dbReference type="PANTHER" id="PTHR11739:SF23">
    <property type="entry name" value="CITRATE SYNTHASE 2-RELATED"/>
    <property type="match status" value="1"/>
</dbReference>
<dbReference type="RefSeq" id="WP_063678611.1">
    <property type="nucleotide sequence ID" value="NZ_LSEF01000047.1"/>
</dbReference>
<dbReference type="PIRSF" id="PIRSF001369">
    <property type="entry name" value="Citrate_synth"/>
    <property type="match status" value="1"/>
</dbReference>
<dbReference type="Gene3D" id="1.10.580.10">
    <property type="entry name" value="Citrate Synthase, domain 1"/>
    <property type="match status" value="1"/>
</dbReference>
<dbReference type="CDD" id="cd06109">
    <property type="entry name" value="BsCS-I_like"/>
    <property type="match status" value="1"/>
</dbReference>
<dbReference type="GO" id="GO:0036440">
    <property type="term" value="F:citrate synthase activity"/>
    <property type="evidence" value="ECO:0007669"/>
    <property type="project" value="UniProtKB-EC"/>
</dbReference>
<feature type="active site" evidence="6">
    <location>
        <position position="253"/>
    </location>
</feature>
<evidence type="ECO:0000256" key="1">
    <source>
        <dbReference type="ARBA" id="ARBA00004751"/>
    </source>
</evidence>
<evidence type="ECO:0000256" key="6">
    <source>
        <dbReference type="PIRSR" id="PIRSR001369-1"/>
    </source>
</evidence>
<dbReference type="InterPro" id="IPR019810">
    <property type="entry name" value="Citrate_synthase_AS"/>
</dbReference>
<dbReference type="InterPro" id="IPR016142">
    <property type="entry name" value="Citrate_synth-like_lrg_a-sub"/>
</dbReference>
<accession>A0A176Z963</accession>
<name>A0A176Z963_9BRAD</name>
<protein>
    <recommendedName>
        <fullName evidence="5">Citrate synthase</fullName>
    </recommendedName>
</protein>
<dbReference type="EMBL" id="LSEF01000047">
    <property type="protein sequence ID" value="OAF17199.1"/>
    <property type="molecule type" value="Genomic_DNA"/>
</dbReference>
<gene>
    <name evidence="8" type="ORF">AXW67_10415</name>
</gene>
<feature type="active site" evidence="6">
    <location>
        <position position="308"/>
    </location>
</feature>
<dbReference type="PRINTS" id="PR00143">
    <property type="entry name" value="CITRTSNTHASE"/>
</dbReference>
<comment type="catalytic activity">
    <reaction evidence="4">
        <text>oxaloacetate + acetyl-CoA + H2O = citrate + CoA + H(+)</text>
        <dbReference type="Rhea" id="RHEA:16845"/>
        <dbReference type="ChEBI" id="CHEBI:15377"/>
        <dbReference type="ChEBI" id="CHEBI:15378"/>
        <dbReference type="ChEBI" id="CHEBI:16452"/>
        <dbReference type="ChEBI" id="CHEBI:16947"/>
        <dbReference type="ChEBI" id="CHEBI:57287"/>
        <dbReference type="ChEBI" id="CHEBI:57288"/>
        <dbReference type="EC" id="2.3.3.16"/>
    </reaction>
</comment>
<dbReference type="UniPathway" id="UPA00223">
    <property type="reaction ID" value="UER00717"/>
</dbReference>
<sequence>MNIHLTKSQIGLDGVPAAETVLSHVDGERGELIIAGEHVGRLAAESSFEGVTARLWNGAGKSTPSEANVRASLGLARERAFARLPDLLPATRGMGIVDGFRAAVAGLRAENGLEHEATIVGAFPVIAGALVRRVKGFDPVAPDANAGHAADTLRMLRGTAPEPREVAALDAYLVTVCDHGMNASTFATRVVASTQADLFAAVTAGYCALTGPLHGGAPEPVLEMLDAIGSRERIKPWVDAALARGDRLMGFGHRVYRVRDPRADVLKAAIERLSADGANLPFASEVEAYIRDALRKKNPDRPLETNVEFFTAILLDALAIPRQAFTPIFAVARAAGWTAHALEHRRTGRLIRPSSSYVGAMPKASGE</sequence>
<dbReference type="AlphaFoldDB" id="A0A176Z963"/>
<dbReference type="Pfam" id="PF00285">
    <property type="entry name" value="Citrate_synt"/>
    <property type="match status" value="1"/>
</dbReference>